<dbReference type="Pfam" id="PF23247">
    <property type="entry name" value="LRR_RPS2"/>
    <property type="match status" value="1"/>
</dbReference>
<dbReference type="FunFam" id="1.10.8.430:FF:000003">
    <property type="entry name" value="Probable disease resistance protein At5g66910"/>
    <property type="match status" value="1"/>
</dbReference>
<dbReference type="PANTHER" id="PTHR33463">
    <property type="entry name" value="NB-ARC DOMAIN-CONTAINING PROTEIN-RELATED"/>
    <property type="match status" value="1"/>
</dbReference>
<dbReference type="PANTHER" id="PTHR33463:SF220">
    <property type="entry name" value="NB-ARC DOMAIN-CONTAINING PROTEIN"/>
    <property type="match status" value="1"/>
</dbReference>
<evidence type="ECO:0000256" key="1">
    <source>
        <dbReference type="ARBA" id="ARBA00022821"/>
    </source>
</evidence>
<dbReference type="EMBL" id="JABCRI010000016">
    <property type="protein sequence ID" value="KAF8392077.1"/>
    <property type="molecule type" value="Genomic_DNA"/>
</dbReference>
<dbReference type="InterPro" id="IPR002182">
    <property type="entry name" value="NB-ARC"/>
</dbReference>
<dbReference type="Gene3D" id="1.10.8.430">
    <property type="entry name" value="Helical domain of apoptotic protease-activating factors"/>
    <property type="match status" value="1"/>
</dbReference>
<keyword evidence="2" id="KW-0067">ATP-binding</keyword>
<evidence type="ECO:0000259" key="4">
    <source>
        <dbReference type="Pfam" id="PF23247"/>
    </source>
</evidence>
<feature type="domain" description="NB-ARC" evidence="3">
    <location>
        <begin position="117"/>
        <end position="155"/>
    </location>
</feature>
<dbReference type="Proteomes" id="UP000655225">
    <property type="component" value="Unassembled WGS sequence"/>
</dbReference>
<keyword evidence="6" id="KW-1185">Reference proteome</keyword>
<evidence type="ECO:0000259" key="3">
    <source>
        <dbReference type="Pfam" id="PF00931"/>
    </source>
</evidence>
<evidence type="ECO:0008006" key="7">
    <source>
        <dbReference type="Google" id="ProtNLM"/>
    </source>
</evidence>
<dbReference type="GO" id="GO:0043531">
    <property type="term" value="F:ADP binding"/>
    <property type="evidence" value="ECO:0007669"/>
    <property type="project" value="InterPro"/>
</dbReference>
<reference evidence="5 6" key="1">
    <citation type="submission" date="2020-04" db="EMBL/GenBank/DDBJ databases">
        <title>Plant Genome Project.</title>
        <authorList>
            <person name="Zhang R.-G."/>
        </authorList>
    </citation>
    <scope>NUCLEOTIDE SEQUENCE [LARGE SCALE GENOMIC DNA]</scope>
    <source>
        <strain evidence="5">YNK0</strain>
        <tissue evidence="5">Leaf</tissue>
    </source>
</reference>
<evidence type="ECO:0000313" key="5">
    <source>
        <dbReference type="EMBL" id="KAF8392077.1"/>
    </source>
</evidence>
<dbReference type="SUPFAM" id="SSF52540">
    <property type="entry name" value="P-loop containing nucleoside triphosphate hydrolases"/>
    <property type="match status" value="1"/>
</dbReference>
<sequence length="433" mass="48695">MDRLKRNDVRGRLNLPEVQHMRPKEEVLFWIQSVEAMEDQVNKIVEEGTQQISNKCLGGCCPKNCWSNYKVGKRVAEKLTAVEGLRSTGNLNDVADILPPADVEVMPSRPTVGMNLMFENVSRCLREEDKVGIIGLYGMGGVGKTTLLKKINNEFLRQGTLDCGVDTWKLKRKNRVECLGWDETWDLFQKMAREEILNSHLDIPKLAETVAKECAGLPLAINTIGRAMTCKKTPQEWNHAITVLKKSASEFSGVEDEVLSLLKFSYDSLPNGLISFLLPPLAPGDMKCLKEFQIRSCSDLEKSIVSWVAAGEIENGFTSSLEQLYLVELPKLKMVRTVARYPCFQKLSELSIQQCDALKDLTWLLGVRLQSLCLYNCDGIEEVICGGVATVEEELITFSRLRILSLNNLPRLKSICRHALPFPSLDWIQVMIA</sequence>
<dbReference type="AlphaFoldDB" id="A0A834YUP1"/>
<proteinExistence type="predicted"/>
<dbReference type="GO" id="GO:0005524">
    <property type="term" value="F:ATP binding"/>
    <property type="evidence" value="ECO:0007669"/>
    <property type="project" value="UniProtKB-KW"/>
</dbReference>
<organism evidence="5 6">
    <name type="scientific">Tetracentron sinense</name>
    <name type="common">Spur-leaf</name>
    <dbReference type="NCBI Taxonomy" id="13715"/>
    <lineage>
        <taxon>Eukaryota</taxon>
        <taxon>Viridiplantae</taxon>
        <taxon>Streptophyta</taxon>
        <taxon>Embryophyta</taxon>
        <taxon>Tracheophyta</taxon>
        <taxon>Spermatophyta</taxon>
        <taxon>Magnoliopsida</taxon>
        <taxon>Trochodendrales</taxon>
        <taxon>Trochodendraceae</taxon>
        <taxon>Tetracentron</taxon>
    </lineage>
</organism>
<dbReference type="SUPFAM" id="SSF52047">
    <property type="entry name" value="RNI-like"/>
    <property type="match status" value="1"/>
</dbReference>
<dbReference type="InterPro" id="IPR050905">
    <property type="entry name" value="Plant_NBS-LRR"/>
</dbReference>
<feature type="domain" description="Disease resistance protein At4g27190-like leucine-rich repeats" evidence="4">
    <location>
        <begin position="343"/>
        <end position="418"/>
    </location>
</feature>
<dbReference type="OrthoDB" id="664960at2759"/>
<dbReference type="PRINTS" id="PR00364">
    <property type="entry name" value="DISEASERSIST"/>
</dbReference>
<keyword evidence="2" id="KW-0547">Nucleotide-binding</keyword>
<keyword evidence="1" id="KW-0611">Plant defense</keyword>
<evidence type="ECO:0000256" key="2">
    <source>
        <dbReference type="ARBA" id="ARBA00022840"/>
    </source>
</evidence>
<gene>
    <name evidence="5" type="ORF">HHK36_022418</name>
</gene>
<protein>
    <recommendedName>
        <fullName evidence="7">NB-ARC domain-containing protein</fullName>
    </recommendedName>
</protein>
<dbReference type="InterPro" id="IPR057135">
    <property type="entry name" value="At4g27190-like_LRR"/>
</dbReference>
<evidence type="ECO:0000313" key="6">
    <source>
        <dbReference type="Proteomes" id="UP000655225"/>
    </source>
</evidence>
<dbReference type="Pfam" id="PF00931">
    <property type="entry name" value="NB-ARC"/>
    <property type="match status" value="1"/>
</dbReference>
<comment type="caution">
    <text evidence="5">The sequence shown here is derived from an EMBL/GenBank/DDBJ whole genome shotgun (WGS) entry which is preliminary data.</text>
</comment>
<dbReference type="Gene3D" id="3.40.50.300">
    <property type="entry name" value="P-loop containing nucleotide triphosphate hydrolases"/>
    <property type="match status" value="1"/>
</dbReference>
<dbReference type="InterPro" id="IPR042197">
    <property type="entry name" value="Apaf_helical"/>
</dbReference>
<dbReference type="GO" id="GO:0006952">
    <property type="term" value="P:defense response"/>
    <property type="evidence" value="ECO:0007669"/>
    <property type="project" value="UniProtKB-KW"/>
</dbReference>
<name>A0A834YUP1_TETSI</name>
<accession>A0A834YUP1</accession>
<dbReference type="InterPro" id="IPR027417">
    <property type="entry name" value="P-loop_NTPase"/>
</dbReference>